<organism evidence="1">
    <name type="scientific">Glyptapanteles flavicoxis</name>
    <dbReference type="NCBI Taxonomy" id="463051"/>
    <lineage>
        <taxon>Eukaryota</taxon>
        <taxon>Metazoa</taxon>
        <taxon>Ecdysozoa</taxon>
        <taxon>Arthropoda</taxon>
        <taxon>Hexapoda</taxon>
        <taxon>Insecta</taxon>
        <taxon>Pterygota</taxon>
        <taxon>Neoptera</taxon>
        <taxon>Endopterygota</taxon>
        <taxon>Hymenoptera</taxon>
        <taxon>Apocrita</taxon>
        <taxon>Ichneumonoidea</taxon>
        <taxon>Braconidae</taxon>
        <taxon>Microgastrinae</taxon>
        <taxon>Glyptapanteles</taxon>
    </lineage>
</organism>
<dbReference type="AlphaFoldDB" id="B7S8M2"/>
<accession>B7S8M2</accession>
<gene>
    <name evidence="1" type="ORF">GFP_L2_0210</name>
</gene>
<name>B7S8M2_9HYME</name>
<proteinExistence type="predicted"/>
<protein>
    <submittedName>
        <fullName evidence="1">Uncharacterized protein</fullName>
    </submittedName>
</protein>
<reference evidence="1" key="1">
    <citation type="submission" date="2007-06" db="EMBL/GenBank/DDBJ databases">
        <title>Bracovirus Evolution: Comparative Genomics of Multiple Viral and Proviral Genomes.</title>
        <authorList>
            <person name="Desjardins C.A."/>
            <person name="Gundersen-Rindal D.E."/>
            <person name="Hostetler J.B."/>
            <person name="Tallon L.J."/>
            <person name="Utterback T.R."/>
            <person name="Fuester R.W."/>
            <person name="Schatz M.C."/>
            <person name="Pedroni M.J."/>
            <person name="Fadrosh D.W."/>
            <person name="Haas B.J."/>
            <person name="Toms B.S."/>
            <person name="Chen D."/>
            <person name="Nene V."/>
        </authorList>
    </citation>
    <scope>NUCLEOTIDE SEQUENCE</scope>
</reference>
<sequence length="82" mass="9518">MYIKITVPIEWKALHPATLQKELVDTIATWQMTHNSSHGVKRTYNGVTAELVVNGYKLWFRKVNDNHTKPNQNFYSVVTIQC</sequence>
<evidence type="ECO:0000313" key="1">
    <source>
        <dbReference type="EMBL" id="ACE75247.1"/>
    </source>
</evidence>
<dbReference type="EMBL" id="EF710648">
    <property type="protein sequence ID" value="ACE75247.1"/>
    <property type="molecule type" value="Genomic_DNA"/>
</dbReference>